<keyword evidence="7" id="KW-1185">Reference proteome</keyword>
<dbReference type="PRINTS" id="PR00420">
    <property type="entry name" value="RNGMNOXGNASE"/>
</dbReference>
<evidence type="ECO:0000256" key="4">
    <source>
        <dbReference type="SAM" id="MobiDB-lite"/>
    </source>
</evidence>
<evidence type="ECO:0000256" key="2">
    <source>
        <dbReference type="ARBA" id="ARBA00022630"/>
    </source>
</evidence>
<dbReference type="InterPro" id="IPR036188">
    <property type="entry name" value="FAD/NAD-bd_sf"/>
</dbReference>
<keyword evidence="3" id="KW-0274">FAD</keyword>
<accession>A0ABU5DDG1</accession>
<dbReference type="SUPFAM" id="SSF51905">
    <property type="entry name" value="FAD/NAD(P)-binding domain"/>
    <property type="match status" value="1"/>
</dbReference>
<dbReference type="InterPro" id="IPR002938">
    <property type="entry name" value="FAD-bd"/>
</dbReference>
<evidence type="ECO:0000256" key="3">
    <source>
        <dbReference type="ARBA" id="ARBA00022827"/>
    </source>
</evidence>
<dbReference type="Gene3D" id="3.30.70.2450">
    <property type="match status" value="1"/>
</dbReference>
<dbReference type="Pfam" id="PF01494">
    <property type="entry name" value="FAD_binding_3"/>
    <property type="match status" value="1"/>
</dbReference>
<comment type="caution">
    <text evidence="6">The sequence shown here is derived from an EMBL/GenBank/DDBJ whole genome shotgun (WGS) entry which is preliminary data.</text>
</comment>
<protein>
    <submittedName>
        <fullName evidence="6">FAD-dependent oxidoreductase</fullName>
    </submittedName>
</protein>
<feature type="region of interest" description="Disordered" evidence="4">
    <location>
        <begin position="401"/>
        <end position="422"/>
    </location>
</feature>
<evidence type="ECO:0000259" key="5">
    <source>
        <dbReference type="Pfam" id="PF01494"/>
    </source>
</evidence>
<evidence type="ECO:0000313" key="6">
    <source>
        <dbReference type="EMBL" id="MDY0743790.1"/>
    </source>
</evidence>
<evidence type="ECO:0000256" key="1">
    <source>
        <dbReference type="ARBA" id="ARBA00001974"/>
    </source>
</evidence>
<dbReference type="Gene3D" id="3.50.50.60">
    <property type="entry name" value="FAD/NAD(P)-binding domain"/>
    <property type="match status" value="1"/>
</dbReference>
<gene>
    <name evidence="6" type="ORF">SNE35_04705</name>
</gene>
<feature type="domain" description="FAD-binding" evidence="5">
    <location>
        <begin position="21"/>
        <end position="356"/>
    </location>
</feature>
<comment type="cofactor">
    <cofactor evidence="1">
        <name>FAD</name>
        <dbReference type="ChEBI" id="CHEBI:57692"/>
    </cofactor>
</comment>
<keyword evidence="2" id="KW-0285">Flavoprotein</keyword>
<dbReference type="PANTHER" id="PTHR43004">
    <property type="entry name" value="TRK SYSTEM POTASSIUM UPTAKE PROTEIN"/>
    <property type="match status" value="1"/>
</dbReference>
<proteinExistence type="predicted"/>
<sequence>MLKTYQAPEYAYERCTPQRRPVVVIGAGPVGLTAALDLAKRGVPVLVLDDNNRVSLGSRAVCYAKRTLELLDRLGVGEALVEQGVKWQIGKVFHGEGLAYQFDLLPQPQHKQPAMINLQQYHLEEALVNACLREPLVALHWKHKLVGLTSKADGVELQVETPDATFTLEADWLIACDGAGSDTRRLLGLDFEGQVFHDRFLIADVVMKADFPTERWFWFDPPFHPGQSVLLHKQADNVYRIDFQLGRDADPAEEKKPERVIPRICAMLGPQAEFELEWVSVYQFACRRMKDFRHGRVLFAGDAAHQVSPFGARGANSGMQDADNLAWKLAAVIAGRAPESLLDSYHAERAAAADDNIGHSTRSTDFISPKSRSSLRLRNAVLELARTQPFARPLVNSGRLSMPTPYARSPLNTPDEDRFDGGPAPGSPCVDAPQDGGWLLTRLAEGFSLLSAGPVSSELPVVELDAVGRERYDARPGTCYLIRPDRVVAARWRRFDANKVHAALERALCR</sequence>
<name>A0ABU5DDG1_9BURK</name>
<dbReference type="RefSeq" id="WP_320421706.1">
    <property type="nucleotide sequence ID" value="NZ_JAXCLA010000002.1"/>
</dbReference>
<dbReference type="PANTHER" id="PTHR43004:SF19">
    <property type="entry name" value="BINDING MONOOXYGENASE, PUTATIVE (JCVI)-RELATED"/>
    <property type="match status" value="1"/>
</dbReference>
<evidence type="ECO:0000313" key="7">
    <source>
        <dbReference type="Proteomes" id="UP001285263"/>
    </source>
</evidence>
<dbReference type="InterPro" id="IPR050641">
    <property type="entry name" value="RIFMO-like"/>
</dbReference>
<dbReference type="NCBIfam" id="NF006002">
    <property type="entry name" value="PRK08132.1"/>
    <property type="match status" value="1"/>
</dbReference>
<organism evidence="6 7">
    <name type="scientific">Roseateles agri</name>
    <dbReference type="NCBI Taxonomy" id="3098619"/>
    <lineage>
        <taxon>Bacteria</taxon>
        <taxon>Pseudomonadati</taxon>
        <taxon>Pseudomonadota</taxon>
        <taxon>Betaproteobacteria</taxon>
        <taxon>Burkholderiales</taxon>
        <taxon>Sphaerotilaceae</taxon>
        <taxon>Roseateles</taxon>
    </lineage>
</organism>
<reference evidence="6 7" key="1">
    <citation type="submission" date="2023-11" db="EMBL/GenBank/DDBJ databases">
        <title>Paucibacter sp. nov., isolated from fresh soil in Korea.</title>
        <authorList>
            <person name="Le N.T.T."/>
        </authorList>
    </citation>
    <scope>NUCLEOTIDE SEQUENCE [LARGE SCALE GENOMIC DNA]</scope>
    <source>
        <strain evidence="6 7">R3-3</strain>
    </source>
</reference>
<dbReference type="EMBL" id="JAXCLA010000002">
    <property type="protein sequence ID" value="MDY0743790.1"/>
    <property type="molecule type" value="Genomic_DNA"/>
</dbReference>
<dbReference type="Proteomes" id="UP001285263">
    <property type="component" value="Unassembled WGS sequence"/>
</dbReference>